<feature type="compositionally biased region" description="Basic and acidic residues" evidence="2">
    <location>
        <begin position="149"/>
        <end position="164"/>
    </location>
</feature>
<keyword evidence="4" id="KW-1185">Reference proteome</keyword>
<organism evidence="3 4">
    <name type="scientific">Hyaloperonospora brassicae</name>
    <name type="common">Brassica downy mildew</name>
    <name type="synonym">Peronospora brassicae</name>
    <dbReference type="NCBI Taxonomy" id="162125"/>
    <lineage>
        <taxon>Eukaryota</taxon>
        <taxon>Sar</taxon>
        <taxon>Stramenopiles</taxon>
        <taxon>Oomycota</taxon>
        <taxon>Peronosporomycetes</taxon>
        <taxon>Peronosporales</taxon>
        <taxon>Peronosporaceae</taxon>
        <taxon>Hyaloperonospora</taxon>
    </lineage>
</organism>
<dbReference type="Proteomes" id="UP001162031">
    <property type="component" value="Unassembled WGS sequence"/>
</dbReference>
<feature type="region of interest" description="Disordered" evidence="2">
    <location>
        <begin position="1322"/>
        <end position="1407"/>
    </location>
</feature>
<feature type="region of interest" description="Disordered" evidence="2">
    <location>
        <begin position="137"/>
        <end position="209"/>
    </location>
</feature>
<feature type="compositionally biased region" description="Low complexity" evidence="2">
    <location>
        <begin position="191"/>
        <end position="209"/>
    </location>
</feature>
<feature type="region of interest" description="Disordered" evidence="2">
    <location>
        <begin position="960"/>
        <end position="985"/>
    </location>
</feature>
<proteinExistence type="predicted"/>
<dbReference type="EMBL" id="CANTFL010001429">
    <property type="protein sequence ID" value="CAI5739781.1"/>
    <property type="molecule type" value="Genomic_DNA"/>
</dbReference>
<feature type="compositionally biased region" description="Low complexity" evidence="2">
    <location>
        <begin position="1348"/>
        <end position="1366"/>
    </location>
</feature>
<name>A0AAV0USA0_HYABA</name>
<feature type="compositionally biased region" description="Polar residues" evidence="2">
    <location>
        <begin position="167"/>
        <end position="178"/>
    </location>
</feature>
<evidence type="ECO:0000313" key="3">
    <source>
        <dbReference type="EMBL" id="CAI5739781.1"/>
    </source>
</evidence>
<protein>
    <recommendedName>
        <fullName evidence="5">Myb/SANT-like domain-containing protein</fullName>
    </recommendedName>
</protein>
<feature type="coiled-coil region" evidence="1">
    <location>
        <begin position="1423"/>
        <end position="1450"/>
    </location>
</feature>
<evidence type="ECO:0000256" key="1">
    <source>
        <dbReference type="SAM" id="Coils"/>
    </source>
</evidence>
<feature type="region of interest" description="Disordered" evidence="2">
    <location>
        <begin position="354"/>
        <end position="394"/>
    </location>
</feature>
<feature type="compositionally biased region" description="Basic and acidic residues" evidence="2">
    <location>
        <begin position="1497"/>
        <end position="1507"/>
    </location>
</feature>
<sequence length="1516" mass="168887">MASSEDASAPRLNVWTPKEFRDLVKAWELALARPQATTDRPESLHDTVYDQFVALCGGHSRRNKAALTSKRSALKFSYLHVRDFNRSQSRHKAKLFFDLSEKERRSILKQFKKTNSNVLDISREMYKALERIIRQGGGDDDAAVLPGTRPKEEEDRSARTETRTKRTSSVNWTVQQTAPGDKMADKPAAGSRYSTTPASSSTTCTARSSSLNADTSTSIWSVDEMRQLVKAWGIAVQLVCANSTGQSMSIIQELGRQFELLQEGKSGCNLQGLATRRRALKLSYTRISAFDKIQEMNGDVAFAKLPLPTRQTLIKSWKNANLLDLPADIYSELTKVIPLDTRAIALEDMRRAKAGEPVSVGGGRSGRKQGKPLKQPRIVRSAQDSNGEESRRVAAVQPPLVAVDSEEEKAGVVRMVVHSRLSLNDEEKDADPSARNARLTEKNTLSVRVEDDARQASAGGDRNATSTARLGIDEMVRSTTEDNVSSGPRSNATLTSCSPRKLSSVSVVPLAEGDCENAGKTTRSDGESCGDTPGHAELSRDQLMMDKVVSAGSTPGIEKIELSTMDPCRQATVSEPLTTKLNQCAAAVDGVALDNCESTPQNERPCVATTPADGKADAQKLAKKKRKLRVDGPKGLLWENSELQILIHAWERASILMCNSDPAERLSLNKEMYREFVQMQGGSSVRNSTALAARRSSLKFSYAHIESFDKAQEAKGEPCYHEIPEDKRMALLRSWKNRNSVDLTKEMYDGLGRILAMDEQLARVRSLRPPPLLKFKKKADSPEEAKHSVLGPDASHLFKAAKWTTEESSDLIKACADVMNFPSDQEQSPTKRESLIYDAFVTRRQNAGDTEIPFRRDLRSMAQQWRYILASYSYIRACNDNCSEGESPSWFDMSPVQKRAYQQCTNVPAKFVDLDAEMFALVTKTSFMGEAAISPPSPVVKGVTEGISLRPRSMRKRTEAFWSSDSDSSVNSLPRAKRTSKKSPVVSAGKKVTNWPVEEIWELIRAWDEVSRVMGNCRLSLTLDETFALFTKAQDGPPIHGRTHSSVRNKLIALKSSYSKITAYISERGDSSAWFDMPRAERMIEIRSWKKKTIIDLGRDMYDALKQIVLIGGNGVRGKRTIRKLDRPPTSPPASFGSKDPIEQDRKDHAWQKPEKSVVANWSKEELLMLGEACGELLEGRRSRRYVFEEEKDRFFRRYEELGGTNSPTAAVGLARFVLDSYEFIYFYDQKAAERDSLFWFELDVADREQIVARMGKTYRSFNGLSTVDKDIFDVIDGIDAELRVTLGETKKKTYKPPNDASSRYVDIEAVVDQCEFQLRNGAAPTNPKAREASAESEASSSDEKADVSSSDSSSAEESAGSDSSAPVGVRSRRVTHSEEKVIRVPKHHVVRPGSNAAPSRATPPCKRKREAVAGASSTLYITEIIQKQNRKLEQAVKRFRKESADNRKKHHAFLVQKIQDSFPVDTGHGSYLERVAERQGQTLVVIFQKLQQHRDAEKAKDEELMRELFGQSGPS</sequence>
<evidence type="ECO:0000256" key="2">
    <source>
        <dbReference type="SAM" id="MobiDB-lite"/>
    </source>
</evidence>
<gene>
    <name evidence="3" type="ORF">HBR001_LOCUS7941</name>
</gene>
<keyword evidence="1" id="KW-0175">Coiled coil</keyword>
<accession>A0AAV0USA0</accession>
<reference evidence="3" key="1">
    <citation type="submission" date="2022-12" db="EMBL/GenBank/DDBJ databases">
        <authorList>
            <person name="Webb A."/>
        </authorList>
    </citation>
    <scope>NUCLEOTIDE SEQUENCE</scope>
    <source>
        <strain evidence="3">Hp1</strain>
    </source>
</reference>
<evidence type="ECO:0008006" key="5">
    <source>
        <dbReference type="Google" id="ProtNLM"/>
    </source>
</evidence>
<feature type="region of interest" description="Disordered" evidence="2">
    <location>
        <begin position="1120"/>
        <end position="1150"/>
    </location>
</feature>
<evidence type="ECO:0000313" key="4">
    <source>
        <dbReference type="Proteomes" id="UP001162031"/>
    </source>
</evidence>
<feature type="region of interest" description="Disordered" evidence="2">
    <location>
        <begin position="478"/>
        <end position="497"/>
    </location>
</feature>
<comment type="caution">
    <text evidence="3">The sequence shown here is derived from an EMBL/GenBank/DDBJ whole genome shotgun (WGS) entry which is preliminary data.</text>
</comment>
<feature type="region of interest" description="Disordered" evidence="2">
    <location>
        <begin position="424"/>
        <end position="465"/>
    </location>
</feature>
<feature type="compositionally biased region" description="Polar residues" evidence="2">
    <location>
        <begin position="481"/>
        <end position="497"/>
    </location>
</feature>
<feature type="compositionally biased region" description="Basic and acidic residues" evidence="2">
    <location>
        <begin position="1140"/>
        <end position="1150"/>
    </location>
</feature>
<feature type="region of interest" description="Disordered" evidence="2">
    <location>
        <begin position="1497"/>
        <end position="1516"/>
    </location>
</feature>